<keyword evidence="2" id="KW-1185">Reference proteome</keyword>
<organism evidence="1 2">
    <name type="scientific">Dactylosporangium salmoneum</name>
    <dbReference type="NCBI Taxonomy" id="53361"/>
    <lineage>
        <taxon>Bacteria</taxon>
        <taxon>Bacillati</taxon>
        <taxon>Actinomycetota</taxon>
        <taxon>Actinomycetes</taxon>
        <taxon>Micromonosporales</taxon>
        <taxon>Micromonosporaceae</taxon>
        <taxon>Dactylosporangium</taxon>
    </lineage>
</organism>
<reference evidence="1 2" key="1">
    <citation type="journal article" date="2019" name="Int. J. Syst. Evol. Microbiol.">
        <title>The Global Catalogue of Microorganisms (GCM) 10K type strain sequencing project: providing services to taxonomists for standard genome sequencing and annotation.</title>
        <authorList>
            <consortium name="The Broad Institute Genomics Platform"/>
            <consortium name="The Broad Institute Genome Sequencing Center for Infectious Disease"/>
            <person name="Wu L."/>
            <person name="Ma J."/>
        </authorList>
    </citation>
    <scope>NUCLEOTIDE SEQUENCE [LARGE SCALE GENOMIC DNA]</scope>
    <source>
        <strain evidence="1 2">JCM 3272</strain>
    </source>
</reference>
<evidence type="ECO:0000313" key="2">
    <source>
        <dbReference type="Proteomes" id="UP001501444"/>
    </source>
</evidence>
<protein>
    <submittedName>
        <fullName evidence="1">DUF2332 domain-containing protein</fullName>
    </submittedName>
</protein>
<proteinExistence type="predicted"/>
<dbReference type="Proteomes" id="UP001501444">
    <property type="component" value="Unassembled WGS sequence"/>
</dbReference>
<accession>A0ABN3GWN4</accession>
<gene>
    <name evidence="1" type="ORF">GCM10010170_059640</name>
</gene>
<name>A0ABN3GWN4_9ACTN</name>
<dbReference type="EMBL" id="BAAARV010000056">
    <property type="protein sequence ID" value="GAA2363038.1"/>
    <property type="molecule type" value="Genomic_DNA"/>
</dbReference>
<dbReference type="RefSeq" id="WP_344615867.1">
    <property type="nucleotide sequence ID" value="NZ_BAAARV010000056.1"/>
</dbReference>
<dbReference type="Pfam" id="PF10094">
    <property type="entry name" value="DUF2332"/>
    <property type="match status" value="1"/>
</dbReference>
<comment type="caution">
    <text evidence="1">The sequence shown here is derived from an EMBL/GenBank/DDBJ whole genome shotgun (WGS) entry which is preliminary data.</text>
</comment>
<evidence type="ECO:0000313" key="1">
    <source>
        <dbReference type="EMBL" id="GAA2363038.1"/>
    </source>
</evidence>
<sequence>MSTAAEYLFFADSMARGSSPLYEQLARGVAGDDEILGLLDGLPAPKRQPNLLLAAARLAGGVPRGFADFKATVLGHADEVVATMLSRRTQTNEAGRCAALYPILAVLPQPLALIEVGASAGLCLLPDLYRYDYTAADGATATAGDPDSPVRLRCRVDGPAPRVGPGAVRVAWRAGIDLNPLDVTDEDDVNWLRALVWPEQQERRERLDAALTVARREPPRVVAGDLNERIDALVAEAPADATLVVFHTAVVDYVPEPARSAFVARMRGLDGHWLSQELPSVFPELAPRLPEEPPAGAVSYALMLDERPLAYAALHGAWLRPFAGGLR</sequence>
<dbReference type="InterPro" id="IPR011200">
    <property type="entry name" value="UCP012608"/>
</dbReference>